<accession>A0A915DBW6</accession>
<dbReference type="Proteomes" id="UP000887574">
    <property type="component" value="Unplaced"/>
</dbReference>
<dbReference type="GO" id="GO:0006635">
    <property type="term" value="P:fatty acid beta-oxidation"/>
    <property type="evidence" value="ECO:0007669"/>
    <property type="project" value="TreeGrafter"/>
</dbReference>
<protein>
    <submittedName>
        <fullName evidence="9">Uncharacterized protein</fullName>
    </submittedName>
</protein>
<evidence type="ECO:0000259" key="6">
    <source>
        <dbReference type="Pfam" id="PF00108"/>
    </source>
</evidence>
<comment type="similarity">
    <text evidence="2 5">Belongs to the thiolase-like superfamily. Thiolase family.</text>
</comment>
<dbReference type="Pfam" id="PF00108">
    <property type="entry name" value="Thiolase_N"/>
    <property type="match status" value="2"/>
</dbReference>
<sequence>MDRVYSLFELKQKKSRTGEKGKQNANSEQEQASNQLELASSFSSNSFCESVFSITKALWTDERNGFYFETVNSFVCVKSNSDFDCSHAYDYFLANTELVKKARGVEKYFIVGAKRTAFGTYGGKLKNHSATDMAEIASRAAIKSASISPEHVDHVIFGNVIQSSKDAAYLARHVGLRVGYYYGAQQILAGDSHVVLAGGTESMTQAPFSVRGVRFGVPLGTNVAFEDSLWQGLTDWQINTPMGMTAENLGEKYKVTRQEADEFALKSQNRWRLANNAGYFKAEIEPIKLKSKKGEEVFEVDEHPRETTMESLAKLKPVFKKDGLVNAGNASGICDGAAALVVADEQSLQKHHLEPLARIVGWHQVGCDPAIMGIGPVEAIRQLVKKIGVSLDSVDLVEVNEAFAAQVVSVQKELKIESDRLNVNGGAIALGHPLGTSGARISTHLVHELRRRNARYGIGSACIGGGQGIAMLFERV</sequence>
<dbReference type="GO" id="GO:0003985">
    <property type="term" value="F:acetyl-CoA C-acetyltransferase activity"/>
    <property type="evidence" value="ECO:0007669"/>
    <property type="project" value="TreeGrafter"/>
</dbReference>
<proteinExistence type="inferred from homology"/>
<name>A0A915DBW6_9BILA</name>
<evidence type="ECO:0000313" key="8">
    <source>
        <dbReference type="Proteomes" id="UP000887574"/>
    </source>
</evidence>
<dbReference type="GO" id="GO:0005739">
    <property type="term" value="C:mitochondrion"/>
    <property type="evidence" value="ECO:0007669"/>
    <property type="project" value="TreeGrafter"/>
</dbReference>
<keyword evidence="3 5" id="KW-0808">Transferase</keyword>
<dbReference type="PANTHER" id="PTHR18919">
    <property type="entry name" value="ACETYL-COA C-ACYLTRANSFERASE"/>
    <property type="match status" value="1"/>
</dbReference>
<organism evidence="8 9">
    <name type="scientific">Ditylenchus dipsaci</name>
    <dbReference type="NCBI Taxonomy" id="166011"/>
    <lineage>
        <taxon>Eukaryota</taxon>
        <taxon>Metazoa</taxon>
        <taxon>Ecdysozoa</taxon>
        <taxon>Nematoda</taxon>
        <taxon>Chromadorea</taxon>
        <taxon>Rhabditida</taxon>
        <taxon>Tylenchina</taxon>
        <taxon>Tylenchomorpha</taxon>
        <taxon>Sphaerularioidea</taxon>
        <taxon>Anguinidae</taxon>
        <taxon>Anguininae</taxon>
        <taxon>Ditylenchus</taxon>
    </lineage>
</organism>
<dbReference type="NCBIfam" id="TIGR01930">
    <property type="entry name" value="AcCoA-C-Actrans"/>
    <property type="match status" value="1"/>
</dbReference>
<keyword evidence="4 5" id="KW-0012">Acyltransferase</keyword>
<dbReference type="InterPro" id="IPR020610">
    <property type="entry name" value="Thiolase_AS"/>
</dbReference>
<feature type="domain" description="Thiolase C-terminal" evidence="7">
    <location>
        <begin position="354"/>
        <end position="475"/>
    </location>
</feature>
<dbReference type="Pfam" id="PF02803">
    <property type="entry name" value="Thiolase_C"/>
    <property type="match status" value="1"/>
</dbReference>
<dbReference type="InterPro" id="IPR002155">
    <property type="entry name" value="Thiolase"/>
</dbReference>
<dbReference type="AlphaFoldDB" id="A0A915DBW6"/>
<dbReference type="PANTHER" id="PTHR18919:SF107">
    <property type="entry name" value="ACETYL-COA ACETYLTRANSFERASE, CYTOSOLIC"/>
    <property type="match status" value="1"/>
</dbReference>
<dbReference type="InterPro" id="IPR016039">
    <property type="entry name" value="Thiolase-like"/>
</dbReference>
<dbReference type="CDD" id="cd00751">
    <property type="entry name" value="thiolase"/>
    <property type="match status" value="1"/>
</dbReference>
<feature type="domain" description="Thiolase N-terminal" evidence="6">
    <location>
        <begin position="182"/>
        <end position="345"/>
    </location>
</feature>
<evidence type="ECO:0000256" key="4">
    <source>
        <dbReference type="ARBA" id="ARBA00023315"/>
    </source>
</evidence>
<comment type="pathway">
    <text evidence="1">Lipid metabolism.</text>
</comment>
<dbReference type="InterPro" id="IPR020617">
    <property type="entry name" value="Thiolase_C"/>
</dbReference>
<dbReference type="InterPro" id="IPR020616">
    <property type="entry name" value="Thiolase_N"/>
</dbReference>
<reference evidence="9" key="1">
    <citation type="submission" date="2022-11" db="UniProtKB">
        <authorList>
            <consortium name="WormBaseParasite"/>
        </authorList>
    </citation>
    <scope>IDENTIFICATION</scope>
</reference>
<evidence type="ECO:0000256" key="2">
    <source>
        <dbReference type="ARBA" id="ARBA00010982"/>
    </source>
</evidence>
<dbReference type="WBParaSite" id="jg18009">
    <property type="protein sequence ID" value="jg18009"/>
    <property type="gene ID" value="jg18009"/>
</dbReference>
<dbReference type="Gene3D" id="3.40.47.10">
    <property type="match status" value="1"/>
</dbReference>
<evidence type="ECO:0000259" key="7">
    <source>
        <dbReference type="Pfam" id="PF02803"/>
    </source>
</evidence>
<feature type="domain" description="Thiolase N-terminal" evidence="6">
    <location>
        <begin position="109"/>
        <end position="179"/>
    </location>
</feature>
<dbReference type="InterPro" id="IPR020613">
    <property type="entry name" value="Thiolase_CS"/>
</dbReference>
<keyword evidence="8" id="KW-1185">Reference proteome</keyword>
<evidence type="ECO:0000256" key="3">
    <source>
        <dbReference type="ARBA" id="ARBA00022679"/>
    </source>
</evidence>
<dbReference type="SUPFAM" id="SSF53901">
    <property type="entry name" value="Thiolase-like"/>
    <property type="match status" value="2"/>
</dbReference>
<evidence type="ECO:0000313" key="9">
    <source>
        <dbReference type="WBParaSite" id="jg18009"/>
    </source>
</evidence>
<dbReference type="PROSITE" id="PS00737">
    <property type="entry name" value="THIOLASE_2"/>
    <property type="match status" value="1"/>
</dbReference>
<dbReference type="PROSITE" id="PS00099">
    <property type="entry name" value="THIOLASE_3"/>
    <property type="match status" value="1"/>
</dbReference>
<evidence type="ECO:0000256" key="1">
    <source>
        <dbReference type="ARBA" id="ARBA00005189"/>
    </source>
</evidence>
<evidence type="ECO:0000256" key="5">
    <source>
        <dbReference type="RuleBase" id="RU003557"/>
    </source>
</evidence>